<dbReference type="GO" id="GO:0004385">
    <property type="term" value="F:GMP kinase activity"/>
    <property type="evidence" value="ECO:0007669"/>
    <property type="project" value="UniProtKB-EC"/>
</dbReference>
<evidence type="ECO:0000256" key="1">
    <source>
        <dbReference type="ARBA" id="ARBA00003531"/>
    </source>
</evidence>
<dbReference type="RefSeq" id="WP_057736490.1">
    <property type="nucleotide sequence ID" value="NZ_AZEG01000007.1"/>
</dbReference>
<dbReference type="SMART" id="SM00072">
    <property type="entry name" value="GuKc"/>
    <property type="match status" value="1"/>
</dbReference>
<name>A0A0R1Q9V2_9LACO</name>
<dbReference type="GO" id="GO:0005829">
    <property type="term" value="C:cytosol"/>
    <property type="evidence" value="ECO:0007669"/>
    <property type="project" value="TreeGrafter"/>
</dbReference>
<proteinExistence type="inferred from homology"/>
<evidence type="ECO:0000259" key="6">
    <source>
        <dbReference type="PROSITE" id="PS50052"/>
    </source>
</evidence>
<sequence length="186" mass="21794">MRHLLIICGASGAGKTTIQNYLINKHGFERVITHTTRPKRADEVDGSDYYFETETSFFKNDYFEYVKYDHYFYGSSREGLERAWEKSAWAVIVLDTAGALTYRKELKESLMCWYIYVSDSETLVRRLKDRDGGCNAATQRLSSSEARRDMDVPDQLKDFCVRIRNDNWEKVEEKIAKTLIEEGYYN</sequence>
<dbReference type="EMBL" id="AZEG01000007">
    <property type="protein sequence ID" value="KRL38011.1"/>
    <property type="molecule type" value="Genomic_DNA"/>
</dbReference>
<dbReference type="AlphaFoldDB" id="A0A0R1Q9V2"/>
<dbReference type="InterPro" id="IPR027417">
    <property type="entry name" value="P-loop_NTPase"/>
</dbReference>
<evidence type="ECO:0000256" key="4">
    <source>
        <dbReference type="ARBA" id="ARBA00022777"/>
    </source>
</evidence>
<keyword evidence="8" id="KW-1185">Reference proteome</keyword>
<dbReference type="OrthoDB" id="1033810at2"/>
<dbReference type="InterPro" id="IPR008144">
    <property type="entry name" value="Guanylate_kin-like_dom"/>
</dbReference>
<dbReference type="InterPro" id="IPR008145">
    <property type="entry name" value="GK/Ca_channel_bsu"/>
</dbReference>
<dbReference type="PANTHER" id="PTHR23117">
    <property type="entry name" value="GUANYLATE KINASE-RELATED"/>
    <property type="match status" value="1"/>
</dbReference>
<evidence type="ECO:0000256" key="5">
    <source>
        <dbReference type="ARBA" id="ARBA00048594"/>
    </source>
</evidence>
<dbReference type="Proteomes" id="UP000051155">
    <property type="component" value="Unassembled WGS sequence"/>
</dbReference>
<accession>A0A0R1Q9V2</accession>
<evidence type="ECO:0000313" key="8">
    <source>
        <dbReference type="Proteomes" id="UP000051155"/>
    </source>
</evidence>
<evidence type="ECO:0000313" key="7">
    <source>
        <dbReference type="EMBL" id="KRL38011.1"/>
    </source>
</evidence>
<comment type="function">
    <text evidence="1">Essential for recycling GMP and indirectly, cGMP.</text>
</comment>
<comment type="catalytic activity">
    <reaction evidence="5">
        <text>GMP + ATP = GDP + ADP</text>
        <dbReference type="Rhea" id="RHEA:20780"/>
        <dbReference type="ChEBI" id="CHEBI:30616"/>
        <dbReference type="ChEBI" id="CHEBI:58115"/>
        <dbReference type="ChEBI" id="CHEBI:58189"/>
        <dbReference type="ChEBI" id="CHEBI:456216"/>
        <dbReference type="EC" id="2.7.4.8"/>
    </reaction>
</comment>
<dbReference type="PANTHER" id="PTHR23117:SF13">
    <property type="entry name" value="GUANYLATE KINASE"/>
    <property type="match status" value="1"/>
</dbReference>
<comment type="caution">
    <text evidence="7">The sequence shown here is derived from an EMBL/GenBank/DDBJ whole genome shotgun (WGS) entry which is preliminary data.</text>
</comment>
<comment type="similarity">
    <text evidence="2">Belongs to the guanylate kinase family.</text>
</comment>
<dbReference type="PROSITE" id="PS50052">
    <property type="entry name" value="GUANYLATE_KINASE_2"/>
    <property type="match status" value="1"/>
</dbReference>
<dbReference type="STRING" id="1423812.FD20_GL002273"/>
<keyword evidence="4 7" id="KW-0418">Kinase</keyword>
<feature type="domain" description="Guanylate kinase-like" evidence="6">
    <location>
        <begin position="2"/>
        <end position="180"/>
    </location>
</feature>
<gene>
    <name evidence="7" type="ORF">FD20_GL002273</name>
</gene>
<keyword evidence="3" id="KW-0808">Transferase</keyword>
<dbReference type="SUPFAM" id="SSF52540">
    <property type="entry name" value="P-loop containing nucleoside triphosphate hydrolases"/>
    <property type="match status" value="1"/>
</dbReference>
<dbReference type="Pfam" id="PF00625">
    <property type="entry name" value="Guanylate_kin"/>
    <property type="match status" value="1"/>
</dbReference>
<dbReference type="CDD" id="cd00071">
    <property type="entry name" value="GMPK"/>
    <property type="match status" value="1"/>
</dbReference>
<organism evidence="7 8">
    <name type="scientific">Liquorilactobacillus uvarum DSM 19971</name>
    <dbReference type="NCBI Taxonomy" id="1423812"/>
    <lineage>
        <taxon>Bacteria</taxon>
        <taxon>Bacillati</taxon>
        <taxon>Bacillota</taxon>
        <taxon>Bacilli</taxon>
        <taxon>Lactobacillales</taxon>
        <taxon>Lactobacillaceae</taxon>
        <taxon>Liquorilactobacillus</taxon>
    </lineage>
</organism>
<dbReference type="Gene3D" id="3.40.50.300">
    <property type="entry name" value="P-loop containing nucleotide triphosphate hydrolases"/>
    <property type="match status" value="1"/>
</dbReference>
<evidence type="ECO:0000256" key="2">
    <source>
        <dbReference type="ARBA" id="ARBA00005790"/>
    </source>
</evidence>
<dbReference type="PATRIC" id="fig|1423812.3.peg.2416"/>
<evidence type="ECO:0000256" key="3">
    <source>
        <dbReference type="ARBA" id="ARBA00022679"/>
    </source>
</evidence>
<reference evidence="7 8" key="1">
    <citation type="journal article" date="2015" name="Genome Announc.">
        <title>Expanding the biotechnology potential of lactobacilli through comparative genomics of 213 strains and associated genera.</title>
        <authorList>
            <person name="Sun Z."/>
            <person name="Harris H.M."/>
            <person name="McCann A."/>
            <person name="Guo C."/>
            <person name="Argimon S."/>
            <person name="Zhang W."/>
            <person name="Yang X."/>
            <person name="Jeffery I.B."/>
            <person name="Cooney J.C."/>
            <person name="Kagawa T.F."/>
            <person name="Liu W."/>
            <person name="Song Y."/>
            <person name="Salvetti E."/>
            <person name="Wrobel A."/>
            <person name="Rasinkangas P."/>
            <person name="Parkhill J."/>
            <person name="Rea M.C."/>
            <person name="O'Sullivan O."/>
            <person name="Ritari J."/>
            <person name="Douillard F.P."/>
            <person name="Paul Ross R."/>
            <person name="Yang R."/>
            <person name="Briner A.E."/>
            <person name="Felis G.E."/>
            <person name="de Vos W.M."/>
            <person name="Barrangou R."/>
            <person name="Klaenhammer T.R."/>
            <person name="Caufield P.W."/>
            <person name="Cui Y."/>
            <person name="Zhang H."/>
            <person name="O'Toole P.W."/>
        </authorList>
    </citation>
    <scope>NUCLEOTIDE SEQUENCE [LARGE SCALE GENOMIC DNA]</scope>
    <source>
        <strain evidence="7 8">DSM 19971</strain>
    </source>
</reference>
<protein>
    <submittedName>
        <fullName evidence="7">Guanylate kinase</fullName>
    </submittedName>
</protein>